<sequence length="127" mass="14116">MPGWRPLSDKSVTSRTTLTVAGIHGLPIDLENDSAQTGAPQVPAGRRPNYPIDEIAKQAGDMNFEIVGRPYTDSRSCANNRTVPLEPLRALHERPSLSISHAFRHLAPPRKNADWEPIRLKHDSIYS</sequence>
<protein>
    <submittedName>
        <fullName evidence="2">Uncharacterized protein</fullName>
    </submittedName>
</protein>
<dbReference type="EMBL" id="JANPWB010000011">
    <property type="protein sequence ID" value="KAJ1122555.1"/>
    <property type="molecule type" value="Genomic_DNA"/>
</dbReference>
<accession>A0AAV7PBD7</accession>
<evidence type="ECO:0000313" key="3">
    <source>
        <dbReference type="Proteomes" id="UP001066276"/>
    </source>
</evidence>
<dbReference type="AlphaFoldDB" id="A0AAV7PBD7"/>
<gene>
    <name evidence="2" type="ORF">NDU88_001041</name>
</gene>
<reference evidence="2" key="1">
    <citation type="journal article" date="2022" name="bioRxiv">
        <title>Sequencing and chromosome-scale assembly of the giantPleurodeles waltlgenome.</title>
        <authorList>
            <person name="Brown T."/>
            <person name="Elewa A."/>
            <person name="Iarovenko S."/>
            <person name="Subramanian E."/>
            <person name="Araus A.J."/>
            <person name="Petzold A."/>
            <person name="Susuki M."/>
            <person name="Suzuki K.-i.T."/>
            <person name="Hayashi T."/>
            <person name="Toyoda A."/>
            <person name="Oliveira C."/>
            <person name="Osipova E."/>
            <person name="Leigh N.D."/>
            <person name="Simon A."/>
            <person name="Yun M.H."/>
        </authorList>
    </citation>
    <scope>NUCLEOTIDE SEQUENCE</scope>
    <source>
        <strain evidence="2">20211129_DDA</strain>
        <tissue evidence="2">Liver</tissue>
    </source>
</reference>
<evidence type="ECO:0000313" key="2">
    <source>
        <dbReference type="EMBL" id="KAJ1122555.1"/>
    </source>
</evidence>
<comment type="caution">
    <text evidence="2">The sequence shown here is derived from an EMBL/GenBank/DDBJ whole genome shotgun (WGS) entry which is preliminary data.</text>
</comment>
<proteinExistence type="predicted"/>
<dbReference type="Proteomes" id="UP001066276">
    <property type="component" value="Chromosome 7"/>
</dbReference>
<keyword evidence="3" id="KW-1185">Reference proteome</keyword>
<evidence type="ECO:0000256" key="1">
    <source>
        <dbReference type="SAM" id="MobiDB-lite"/>
    </source>
</evidence>
<organism evidence="2 3">
    <name type="scientific">Pleurodeles waltl</name>
    <name type="common">Iberian ribbed newt</name>
    <dbReference type="NCBI Taxonomy" id="8319"/>
    <lineage>
        <taxon>Eukaryota</taxon>
        <taxon>Metazoa</taxon>
        <taxon>Chordata</taxon>
        <taxon>Craniata</taxon>
        <taxon>Vertebrata</taxon>
        <taxon>Euteleostomi</taxon>
        <taxon>Amphibia</taxon>
        <taxon>Batrachia</taxon>
        <taxon>Caudata</taxon>
        <taxon>Salamandroidea</taxon>
        <taxon>Salamandridae</taxon>
        <taxon>Pleurodelinae</taxon>
        <taxon>Pleurodeles</taxon>
    </lineage>
</organism>
<feature type="region of interest" description="Disordered" evidence="1">
    <location>
        <begin position="30"/>
        <end position="49"/>
    </location>
</feature>
<name>A0AAV7PBD7_PLEWA</name>